<keyword evidence="2" id="KW-1185">Reference proteome</keyword>
<dbReference type="RefSeq" id="WP_345129090.1">
    <property type="nucleotide sequence ID" value="NZ_BAABAT010000011.1"/>
</dbReference>
<sequence length="92" mass="9850">MFLVTVAIERTAQAVVPVLEPDLVVKALRAGAAPDDGLEHVSARAGPGGLQVGLFCRALDREIAETNAHRICRNVFKSQPPFTGWRLAEGNS</sequence>
<dbReference type="Proteomes" id="UP001500620">
    <property type="component" value="Unassembled WGS sequence"/>
</dbReference>
<proteinExistence type="predicted"/>
<name>A0ABP8DB59_9ACTN</name>
<evidence type="ECO:0000313" key="2">
    <source>
        <dbReference type="Proteomes" id="UP001500620"/>
    </source>
</evidence>
<reference evidence="2" key="1">
    <citation type="journal article" date="2019" name="Int. J. Syst. Evol. Microbiol.">
        <title>The Global Catalogue of Microorganisms (GCM) 10K type strain sequencing project: providing services to taxonomists for standard genome sequencing and annotation.</title>
        <authorList>
            <consortium name="The Broad Institute Genomics Platform"/>
            <consortium name="The Broad Institute Genome Sequencing Center for Infectious Disease"/>
            <person name="Wu L."/>
            <person name="Ma J."/>
        </authorList>
    </citation>
    <scope>NUCLEOTIDE SEQUENCE [LARGE SCALE GENOMIC DNA]</scope>
    <source>
        <strain evidence="2">JCM 17441</strain>
    </source>
</reference>
<protein>
    <submittedName>
        <fullName evidence="1">Uncharacterized protein</fullName>
    </submittedName>
</protein>
<evidence type="ECO:0000313" key="1">
    <source>
        <dbReference type="EMBL" id="GAA4251641.1"/>
    </source>
</evidence>
<dbReference type="EMBL" id="BAABAT010000011">
    <property type="protein sequence ID" value="GAA4251641.1"/>
    <property type="molecule type" value="Genomic_DNA"/>
</dbReference>
<organism evidence="1 2">
    <name type="scientific">Dactylosporangium darangshiense</name>
    <dbReference type="NCBI Taxonomy" id="579108"/>
    <lineage>
        <taxon>Bacteria</taxon>
        <taxon>Bacillati</taxon>
        <taxon>Actinomycetota</taxon>
        <taxon>Actinomycetes</taxon>
        <taxon>Micromonosporales</taxon>
        <taxon>Micromonosporaceae</taxon>
        <taxon>Dactylosporangium</taxon>
    </lineage>
</organism>
<accession>A0ABP8DB59</accession>
<comment type="caution">
    <text evidence="1">The sequence shown here is derived from an EMBL/GenBank/DDBJ whole genome shotgun (WGS) entry which is preliminary data.</text>
</comment>
<gene>
    <name evidence="1" type="ORF">GCM10022255_045060</name>
</gene>